<proteinExistence type="inferred from homology"/>
<dbReference type="PANTHER" id="PTHR46383">
    <property type="entry name" value="ASPARTATE AMINOTRANSFERASE"/>
    <property type="match status" value="1"/>
</dbReference>
<keyword evidence="3" id="KW-0032">Aminotransferase</keyword>
<dbReference type="InterPro" id="IPR004838">
    <property type="entry name" value="NHTrfase_class1_PyrdxlP-BS"/>
</dbReference>
<evidence type="ECO:0000256" key="2">
    <source>
        <dbReference type="ARBA" id="ARBA00007441"/>
    </source>
</evidence>
<dbReference type="CDD" id="cd00609">
    <property type="entry name" value="AAT_like"/>
    <property type="match status" value="1"/>
</dbReference>
<dbReference type="InterPro" id="IPR050596">
    <property type="entry name" value="AspAT/PAT-like"/>
</dbReference>
<dbReference type="SUPFAM" id="SSF53383">
    <property type="entry name" value="PLP-dependent transferases"/>
    <property type="match status" value="1"/>
</dbReference>
<dbReference type="PROSITE" id="PS00105">
    <property type="entry name" value="AA_TRANSFER_CLASS_1"/>
    <property type="match status" value="1"/>
</dbReference>
<evidence type="ECO:0000313" key="7">
    <source>
        <dbReference type="EMBL" id="CAE0497013.1"/>
    </source>
</evidence>
<gene>
    <name evidence="7" type="ORF">DTER00134_LOCUS12086</name>
</gene>
<evidence type="ECO:0000256" key="5">
    <source>
        <dbReference type="ARBA" id="ARBA00022898"/>
    </source>
</evidence>
<evidence type="ECO:0000256" key="3">
    <source>
        <dbReference type="ARBA" id="ARBA00022576"/>
    </source>
</evidence>
<dbReference type="AlphaFoldDB" id="A0A7S3QY72"/>
<dbReference type="GO" id="GO:0006520">
    <property type="term" value="P:amino acid metabolic process"/>
    <property type="evidence" value="ECO:0007669"/>
    <property type="project" value="InterPro"/>
</dbReference>
<dbReference type="Pfam" id="PF00155">
    <property type="entry name" value="Aminotran_1_2"/>
    <property type="match status" value="1"/>
</dbReference>
<dbReference type="InterPro" id="IPR015424">
    <property type="entry name" value="PyrdxlP-dep_Trfase"/>
</dbReference>
<keyword evidence="5" id="KW-0663">Pyridoxal phosphate</keyword>
<dbReference type="Gene3D" id="3.40.640.10">
    <property type="entry name" value="Type I PLP-dependent aspartate aminotransferase-like (Major domain)"/>
    <property type="match status" value="1"/>
</dbReference>
<evidence type="ECO:0000256" key="4">
    <source>
        <dbReference type="ARBA" id="ARBA00022679"/>
    </source>
</evidence>
<name>A0A7S3QY72_DUNTE</name>
<dbReference type="GO" id="GO:0030170">
    <property type="term" value="F:pyridoxal phosphate binding"/>
    <property type="evidence" value="ECO:0007669"/>
    <property type="project" value="InterPro"/>
</dbReference>
<feature type="domain" description="Aminotransferase class I/classII large" evidence="6">
    <location>
        <begin position="59"/>
        <end position="412"/>
    </location>
</feature>
<accession>A0A7S3QY72</accession>
<dbReference type="InterPro" id="IPR015421">
    <property type="entry name" value="PyrdxlP-dep_Trfase_major"/>
</dbReference>
<evidence type="ECO:0000256" key="1">
    <source>
        <dbReference type="ARBA" id="ARBA00001933"/>
    </source>
</evidence>
<organism evidence="7">
    <name type="scientific">Dunaliella tertiolecta</name>
    <name type="common">Green alga</name>
    <dbReference type="NCBI Taxonomy" id="3047"/>
    <lineage>
        <taxon>Eukaryota</taxon>
        <taxon>Viridiplantae</taxon>
        <taxon>Chlorophyta</taxon>
        <taxon>core chlorophytes</taxon>
        <taxon>Chlorophyceae</taxon>
        <taxon>CS clade</taxon>
        <taxon>Chlamydomonadales</taxon>
        <taxon>Dunaliellaceae</taxon>
        <taxon>Dunaliella</taxon>
    </lineage>
</organism>
<dbReference type="EMBL" id="HBIP01020348">
    <property type="protein sequence ID" value="CAE0497013.1"/>
    <property type="molecule type" value="Transcribed_RNA"/>
</dbReference>
<dbReference type="GO" id="GO:0008483">
    <property type="term" value="F:transaminase activity"/>
    <property type="evidence" value="ECO:0007669"/>
    <property type="project" value="UniProtKB-KW"/>
</dbReference>
<keyword evidence="4" id="KW-0808">Transferase</keyword>
<protein>
    <recommendedName>
        <fullName evidence="6">Aminotransferase class I/classII large domain-containing protein</fullName>
    </recommendedName>
</protein>
<comment type="similarity">
    <text evidence="2">Belongs to the class-I pyridoxal-phosphate-dependent aminotransferase family.</text>
</comment>
<reference evidence="7" key="1">
    <citation type="submission" date="2021-01" db="EMBL/GenBank/DDBJ databases">
        <authorList>
            <person name="Corre E."/>
            <person name="Pelletier E."/>
            <person name="Niang G."/>
            <person name="Scheremetjew M."/>
            <person name="Finn R."/>
            <person name="Kale V."/>
            <person name="Holt S."/>
            <person name="Cochrane G."/>
            <person name="Meng A."/>
            <person name="Brown T."/>
            <person name="Cohen L."/>
        </authorList>
    </citation>
    <scope>NUCLEOTIDE SEQUENCE</scope>
    <source>
        <strain evidence="7">CCMP1320</strain>
    </source>
</reference>
<dbReference type="PANTHER" id="PTHR46383:SF5">
    <property type="entry name" value="AMINOTRANSFERASE CLASS I_CLASSII DOMAIN-CONTAINING PROTEIN"/>
    <property type="match status" value="1"/>
</dbReference>
<dbReference type="InterPro" id="IPR004839">
    <property type="entry name" value="Aminotransferase_I/II_large"/>
</dbReference>
<comment type="cofactor">
    <cofactor evidence="1">
        <name>pyridoxal 5'-phosphate</name>
        <dbReference type="ChEBI" id="CHEBI:597326"/>
    </cofactor>
</comment>
<evidence type="ECO:0000259" key="6">
    <source>
        <dbReference type="Pfam" id="PF00155"/>
    </source>
</evidence>
<sequence>MRLTALAGRLAGKFPGGSKRCVSLRCSMGSETPKVSHRVQKTDAPVIVNMKKLMASREDVLSLAQGIVHWSPPPQALQAASAALAEDPSVHGYGPAEGLPALREALRAKIAKRNGLTQHDVLVTAGANQAFTNIVLALCDETDNVALFTPYYFNHLMAFQMSGSADRVQFGPCDPNTLHPDLDWLESQLAGPHKPRMVVLVNPCNPTGVCLSEAEVERAAVACAKAGVWLVLDNTYEDFVYGESKHHCSSAPNVINVFSFSKAYGAMGWRVGYIAYPTSGGPQLGLELLKVQDTIPICVTQLSQRLVLEALLSGQEYVASQIQDLAGNKAMVLDALSPLGSMGNGIAGGEGAIYLWARLPKHAQDDTRAVEWLVKKHGVCVIPGSSCGAPGYIRAAYANLKPGDCQRAAGRLKTGLSELVHDGNALAH</sequence>